<evidence type="ECO:0000313" key="2">
    <source>
        <dbReference type="Proteomes" id="UP000694308"/>
    </source>
</evidence>
<accession>A0A949TTA3</accession>
<comment type="caution">
    <text evidence="1">The sequence shown here is derived from an EMBL/GenBank/DDBJ whole genome shotgun (WGS) entry which is preliminary data.</text>
</comment>
<dbReference type="RefSeq" id="WP_218318522.1">
    <property type="nucleotide sequence ID" value="NZ_JAEEGC010000004.1"/>
</dbReference>
<name>A0A949TTA3_9CLOT</name>
<proteinExistence type="predicted"/>
<dbReference type="AlphaFoldDB" id="A0A949TTA3"/>
<sequence>MRKYSAEFGLNMYTSLKTLIPVELLKDFKGEGDYHIYMILSFPRTRIKKDSICVKTGGLSFDILQGEKDLEEIYHINQFAFFPNIDHNNVEWDITNYDEHLELKYGIDDAIKIYNNYPQIKNSMTLENHLLRFNKPFKIESDEILRQILYQNRKDFQMEVLYIGQAYGSNGKRKAQDRLASHSKLQEILTDSYSKYRNRRLMALLLQMTPLQMSTIDGYNKDIYASENEDIAHIKKVINSNVDEKQVINITEAALINYFKPYYNKNFVENFPCEGHKGYLDYYNLDYNCITVELDLEFDKFPNIALFTESNKIGCCWDYIQYNLYNNPKRKNMYDIFKNEI</sequence>
<evidence type="ECO:0000313" key="1">
    <source>
        <dbReference type="EMBL" id="MBV7271486.1"/>
    </source>
</evidence>
<reference evidence="1" key="1">
    <citation type="submission" date="2020-12" db="EMBL/GenBank/DDBJ databases">
        <title>Clostridium thailandense sp. nov., a novel acetogenic bacterium isolated from peat land soil in Thailand.</title>
        <authorList>
            <person name="Chaikitkaew S."/>
            <person name="Birkeland N.K."/>
        </authorList>
    </citation>
    <scope>NUCLEOTIDE SEQUENCE</scope>
    <source>
        <strain evidence="1">PL3</strain>
    </source>
</reference>
<keyword evidence="2" id="KW-1185">Reference proteome</keyword>
<protein>
    <submittedName>
        <fullName evidence="1">Uncharacterized protein</fullName>
    </submittedName>
</protein>
<gene>
    <name evidence="1" type="ORF">I6U48_00940</name>
</gene>
<organism evidence="1 2">
    <name type="scientific">Clostridium thailandense</name>
    <dbReference type="NCBI Taxonomy" id="2794346"/>
    <lineage>
        <taxon>Bacteria</taxon>
        <taxon>Bacillati</taxon>
        <taxon>Bacillota</taxon>
        <taxon>Clostridia</taxon>
        <taxon>Eubacteriales</taxon>
        <taxon>Clostridiaceae</taxon>
        <taxon>Clostridium</taxon>
    </lineage>
</organism>
<dbReference type="Proteomes" id="UP000694308">
    <property type="component" value="Unassembled WGS sequence"/>
</dbReference>
<dbReference type="EMBL" id="JAEEGC010000004">
    <property type="protein sequence ID" value="MBV7271486.1"/>
    <property type="molecule type" value="Genomic_DNA"/>
</dbReference>